<evidence type="ECO:0000313" key="1">
    <source>
        <dbReference type="EMBL" id="HGI86787.1"/>
    </source>
</evidence>
<dbReference type="EMBL" id="DTFF01000001">
    <property type="protein sequence ID" value="HGI86787.1"/>
    <property type="molecule type" value="Genomic_DNA"/>
</dbReference>
<name>A0A7C4FFU0_9CREN</name>
<accession>A0A7C4FFU0</accession>
<protein>
    <submittedName>
        <fullName evidence="1">Uncharacterized protein</fullName>
    </submittedName>
</protein>
<reference evidence="1" key="1">
    <citation type="journal article" date="2020" name="mSystems">
        <title>Genome- and Community-Level Interaction Insights into Carbon Utilization and Element Cycling Functions of Hydrothermarchaeota in Hydrothermal Sediment.</title>
        <authorList>
            <person name="Zhou Z."/>
            <person name="Liu Y."/>
            <person name="Xu W."/>
            <person name="Pan J."/>
            <person name="Luo Z.H."/>
            <person name="Li M."/>
        </authorList>
    </citation>
    <scope>NUCLEOTIDE SEQUENCE [LARGE SCALE GENOMIC DNA]</scope>
    <source>
        <strain evidence="1">SpSt-732</strain>
    </source>
</reference>
<dbReference type="AlphaFoldDB" id="A0A7C4FFU0"/>
<sequence>MKDRGIFRTEDGVRVAVELDAIERTAFYNLYGLDVCTARYRMIRLLDLLNSLRAYIALYKTPSRRFNEGCVTVLTEDASGWNIVKGLCSEKGLGDDEECLHHVLDIITQFIHDMASFQWIDVSRR</sequence>
<organism evidence="1">
    <name type="scientific">Ignisphaera aggregans</name>
    <dbReference type="NCBI Taxonomy" id="334771"/>
    <lineage>
        <taxon>Archaea</taxon>
        <taxon>Thermoproteota</taxon>
        <taxon>Thermoprotei</taxon>
        <taxon>Desulfurococcales</taxon>
        <taxon>Desulfurococcaceae</taxon>
        <taxon>Ignisphaera</taxon>
    </lineage>
</organism>
<gene>
    <name evidence="1" type="ORF">ENV14_00070</name>
</gene>
<comment type="caution">
    <text evidence="1">The sequence shown here is derived from an EMBL/GenBank/DDBJ whole genome shotgun (WGS) entry which is preliminary data.</text>
</comment>
<proteinExistence type="predicted"/>